<dbReference type="PANTHER" id="PTHR13037">
    <property type="entry name" value="FORMIN"/>
    <property type="match status" value="1"/>
</dbReference>
<gene>
    <name evidence="4" type="ORF">HYFRA_00007386</name>
</gene>
<evidence type="ECO:0000313" key="4">
    <source>
        <dbReference type="EMBL" id="CAG8951470.1"/>
    </source>
</evidence>
<dbReference type="OrthoDB" id="2322499at2759"/>
<evidence type="ECO:0000313" key="5">
    <source>
        <dbReference type="Proteomes" id="UP000696280"/>
    </source>
</evidence>
<evidence type="ECO:0000256" key="2">
    <source>
        <dbReference type="SAM" id="MobiDB-lite"/>
    </source>
</evidence>
<dbReference type="EMBL" id="CAJVRL010000043">
    <property type="protein sequence ID" value="CAG8951470.1"/>
    <property type="molecule type" value="Genomic_DNA"/>
</dbReference>
<feature type="region of interest" description="Disordered" evidence="2">
    <location>
        <begin position="1405"/>
        <end position="1427"/>
    </location>
</feature>
<organism evidence="4 5">
    <name type="scientific">Hymenoscyphus fraxineus</name>
    <dbReference type="NCBI Taxonomy" id="746836"/>
    <lineage>
        <taxon>Eukaryota</taxon>
        <taxon>Fungi</taxon>
        <taxon>Dikarya</taxon>
        <taxon>Ascomycota</taxon>
        <taxon>Pezizomycotina</taxon>
        <taxon>Leotiomycetes</taxon>
        <taxon>Helotiales</taxon>
        <taxon>Helotiaceae</taxon>
        <taxon>Hymenoscyphus</taxon>
    </lineage>
</organism>
<feature type="compositionally biased region" description="Pro residues" evidence="2">
    <location>
        <begin position="805"/>
        <end position="817"/>
    </location>
</feature>
<feature type="region of interest" description="Disordered" evidence="2">
    <location>
        <begin position="1663"/>
        <end position="1688"/>
    </location>
</feature>
<feature type="compositionally biased region" description="Basic and acidic residues" evidence="2">
    <location>
        <begin position="1663"/>
        <end position="1676"/>
    </location>
</feature>
<feature type="region of interest" description="Disordered" evidence="2">
    <location>
        <begin position="1"/>
        <end position="130"/>
    </location>
</feature>
<keyword evidence="5" id="KW-1185">Reference proteome</keyword>
<feature type="compositionally biased region" description="Polar residues" evidence="2">
    <location>
        <begin position="31"/>
        <end position="52"/>
    </location>
</feature>
<feature type="region of interest" description="Disordered" evidence="2">
    <location>
        <begin position="1345"/>
        <end position="1387"/>
    </location>
</feature>
<feature type="region of interest" description="Disordered" evidence="2">
    <location>
        <begin position="422"/>
        <end position="489"/>
    </location>
</feature>
<dbReference type="InterPro" id="IPR057214">
    <property type="entry name" value="DUF7892"/>
</dbReference>
<keyword evidence="1" id="KW-0945">Host-virus interaction</keyword>
<dbReference type="Pfam" id="PF25422">
    <property type="entry name" value="DUF7892"/>
    <property type="match status" value="1"/>
</dbReference>
<protein>
    <recommendedName>
        <fullName evidence="3">DUF7892 domain-containing protein</fullName>
    </recommendedName>
</protein>
<feature type="compositionally biased region" description="Low complexity" evidence="2">
    <location>
        <begin position="9"/>
        <end position="30"/>
    </location>
</feature>
<dbReference type="PANTHER" id="PTHR13037:SF24">
    <property type="entry name" value="POLYCOMB PROTEIN PCL-RELATED"/>
    <property type="match status" value="1"/>
</dbReference>
<feature type="domain" description="DUF7892" evidence="3">
    <location>
        <begin position="960"/>
        <end position="1115"/>
    </location>
</feature>
<comment type="caution">
    <text evidence="4">The sequence shown here is derived from an EMBL/GenBank/DDBJ whole genome shotgun (WGS) entry which is preliminary data.</text>
</comment>
<dbReference type="Proteomes" id="UP000696280">
    <property type="component" value="Unassembled WGS sequence"/>
</dbReference>
<name>A0A9N9PPX1_9HELO</name>
<sequence length="1688" mass="190672">MDTPSSDLTSGSTESPSPTSADPTPADSPTKTTLDNLESLLATNMSSSAVTENNDESDSDVSMSADSDQENDTGHDTPDSQVLSSLRGLPQCDTPHNHAVEASKKRKHAGSLEAPNGQLDQQISNESRKRVKSIESLPSYRIPQGGLQPDKSLLPAEIWHHIFSFCLPRVLGLSLQVNKCFNTYLDPSVPKSPAVSLSSSSLPLLQAGAIWRASRILFHQNMPGPLSGKSELDMWRMACSSRCQFCNKKEISSSNTVDQWHPGPGMTGLARVWSFGIRACGSCIQQNTTKEIDLLLSSAIASPLLVALPFIFLTNELHIIPPTTLQSGQQPSSIQISKRFPNFQIEEIKREFQEAKALGAATTEEWLKGLEERGREMRTDAARWERWESSGGVANMRPVASHEVKKEPAVKVEERSTSIGVSPLYRFQPTNPLPQRNFPPFTNSRSSQNPYPPQPSNAPPHFDTPSRNGYTPYPPPPRAQPQVRHERTKDEVASLKAARRAEIERRSMLLSPPLTAAVLAHMPSFQAAIQIIQPLTDESWEVLKPRLLSQRGEAEQRETDRLAQTRVVQERFDERRYQDAQARSNSKDIVDREWDDVQAPLRSRIGGYADEIIRDGWNGGDKVDYDNAPRFAADVLVYVRKRFYAEMAKDEATARATGQEPTLDPPNGPYLRKLILENMKWVFDTKIKVHTEQYRKELFLCSACETNPKFYGFEGVIQHYAAKHTNELSFGSIVVHWKAEWPERPPFNPDPAPSSNQAYYSVPSASAPFVSNGPALHTNYGYGGYQPTSGPSISAAMAVPMQAPMPPQMQAPMPPPLHGQNPHVYQESPGPYYGHPHFENQYSGHQNGPYPPPQPFQDNPQVYHGQQQYSAPPPANNVYQEPPHDYPQHHGFGNSYQPSNQGMYPPANQGPQYQTAPDMSVQQDSYPYQGNNHFGQNYTQVPSYSTNPVAPTPAPPQRTEDYKAQLLEVAKSAREVWNTINPIKEIAGSVKVHTIIYHLLSQFRTLYKEDPPLSMIIDGLTNNKDMRPLRNINGLLCKTCVAELTGSKGNQKKHFSISQLLSHFHTIHEQGVSKNTGRNLDWTKDMVELPDISKLASAINNGNHKLDPRIKLVKEAIPELDPPTAAIEERFSNGRKYDHVATNSYSPELAPSRDNHNKYYSSASKGESSKPDIVAYDNGEYDPRNPMEIPLEPRNVLRVAPQADYPREHEREILQPVYRLAPHPEDRREIVYHDRPGRVYDDRRPVSPLSRARPSEYYERVVIREEPPYYNDRRPHYRESVECNEYRSPAPLPYHARGAQSPVQGHQFRNLESFSGNRQEIQPVVTASEQSRITDVVAQISQQAQRAQESIPLRDEVAEGGSEDGEVRTKTASKSASYQPEPAEDPTDAAERFLDNFLSVEAPREEALARTPRADGRKVWEPESGEPLRRAYQPQEDPYREIRGTSIAPSRGRPGDEGILQTRSVVRDRLPPEQSRAYDYDDRYGSSLPVDLIVRERSPELVDRRYKVNNVVYRDERQSRTPNRYARYESVRLENDRARSRSPVYAKVGGQPGQYRERSPGRYPLQETFYRARTPQMLVDGYAHERQPRPGYYRVYADESRPGPQYATEAYELVRVSDAQGEYVIRRPIRREPAEPVYASYGDDGYARRPVYESRVPVLRPHEASFEEEYDPRHPEPLAPVRQVGRYQ</sequence>
<feature type="region of interest" description="Disordered" evidence="2">
    <location>
        <begin position="1540"/>
        <end position="1561"/>
    </location>
</feature>
<reference evidence="4" key="1">
    <citation type="submission" date="2021-07" db="EMBL/GenBank/DDBJ databases">
        <authorList>
            <person name="Durling M."/>
        </authorList>
    </citation>
    <scope>NUCLEOTIDE SEQUENCE</scope>
</reference>
<evidence type="ECO:0000259" key="3">
    <source>
        <dbReference type="Pfam" id="PF25422"/>
    </source>
</evidence>
<feature type="compositionally biased region" description="Polar residues" evidence="2">
    <location>
        <begin position="909"/>
        <end position="918"/>
    </location>
</feature>
<feature type="region of interest" description="Disordered" evidence="2">
    <location>
        <begin position="805"/>
        <end position="918"/>
    </location>
</feature>
<proteinExistence type="predicted"/>
<evidence type="ECO:0000256" key="1">
    <source>
        <dbReference type="ARBA" id="ARBA00022581"/>
    </source>
</evidence>
<accession>A0A9N9PPX1</accession>
<feature type="region of interest" description="Disordered" evidence="2">
    <location>
        <begin position="1145"/>
        <end position="1173"/>
    </location>
</feature>